<dbReference type="PANTHER" id="PTHR13108:SF9">
    <property type="entry name" value="CONDENSIN COMPLEX SUBUNIT 2"/>
    <property type="match status" value="1"/>
</dbReference>
<keyword evidence="13" id="KW-1185">Reference proteome</keyword>
<evidence type="ECO:0000256" key="8">
    <source>
        <dbReference type="ARBA" id="ARBA00022776"/>
    </source>
</evidence>
<proteinExistence type="inferred from homology"/>
<organism evidence="12 13">
    <name type="scientific">Sphagnum troendelagicum</name>
    <dbReference type="NCBI Taxonomy" id="128251"/>
    <lineage>
        <taxon>Eukaryota</taxon>
        <taxon>Viridiplantae</taxon>
        <taxon>Streptophyta</taxon>
        <taxon>Embryophyta</taxon>
        <taxon>Bryophyta</taxon>
        <taxon>Sphagnophytina</taxon>
        <taxon>Sphagnopsida</taxon>
        <taxon>Sphagnales</taxon>
        <taxon>Sphagnaceae</taxon>
        <taxon>Sphagnum</taxon>
    </lineage>
</organism>
<feature type="region of interest" description="Disordered" evidence="11">
    <location>
        <begin position="391"/>
        <end position="410"/>
    </location>
</feature>
<dbReference type="InterPro" id="IPR022816">
    <property type="entry name" value="Condensin_barren_su2"/>
</dbReference>
<sequence>MENRTPLKARVHSPAPCLLTPNDDDRERAQVRLARAAALRRKSGLAPDVEERLSTTRQQESNVLSKERILELHNNCIKLAAENKITQRNTWDLKLIDHLSTLVEGDDEDEDNTNFQKASCTLEAGVRIYSTRVDSVHTEAYKVLGGLSRTTAAPNRDNKNSDNGEANVEEPQKYSHKKVGNCSSTLEASFANFNIKKFDVGFTVDPLFHQMSAQFDEGGAKGLLLNTLSVFHGCEIVFDSQEVPEKIMKFQDKVDAECTTVDLSFMKDNIDCVMKNLLKETEISPTLKEILRMLDDPYRAVVEAEPSPGSPGVEDTNWPWQENHEALTVGDGDEISTIDSHVSFNDYEGVDSLEGLDGGEDAVSHGLVDWLTASLGQSTQVNAWAGPNHWKYRKPRDAQQGTATVEVESTEGTKKKRKKCERFFLDFENPAELDMSKFEPPPKPNSTLLVHRGGSFSSLLPVDLHYEPLNLVSLFLQSSVQCIGKWRRQKAGNDERAPSFDGDWPDDDDCGIVDDVFENELINVPHKVQKISINYNKTSKQVDVHVLKATLWEGLQHKQISADMAEDTGEDEEGIPFQELLDVLPEDCPAAAQEDISVHICFLCLLHLANEHNLCIKDCSTIDDLRIFQVDKCATMTPGMNDG</sequence>
<dbReference type="Pfam" id="PF05786">
    <property type="entry name" value="Cnd2"/>
    <property type="match status" value="3"/>
</dbReference>
<dbReference type="PIRSF" id="PIRSF017126">
    <property type="entry name" value="Condensin_H"/>
    <property type="match status" value="1"/>
</dbReference>
<evidence type="ECO:0000256" key="10">
    <source>
        <dbReference type="ARBA" id="ARBA00023306"/>
    </source>
</evidence>
<evidence type="ECO:0000256" key="9">
    <source>
        <dbReference type="ARBA" id="ARBA00023067"/>
    </source>
</evidence>
<keyword evidence="10" id="KW-0131">Cell cycle</keyword>
<evidence type="ECO:0000256" key="7">
    <source>
        <dbReference type="ARBA" id="ARBA00022618"/>
    </source>
</evidence>
<feature type="region of interest" description="Disordered" evidence="11">
    <location>
        <begin position="1"/>
        <end position="23"/>
    </location>
</feature>
<dbReference type="EMBL" id="OZ019900">
    <property type="protein sequence ID" value="CAK9233146.1"/>
    <property type="molecule type" value="Genomic_DNA"/>
</dbReference>
<protein>
    <recommendedName>
        <fullName evidence="4">Condensin complex subunit 2</fullName>
    </recommendedName>
</protein>
<keyword evidence="6" id="KW-0963">Cytoplasm</keyword>
<dbReference type="PANTHER" id="PTHR13108">
    <property type="entry name" value="CONDENSIN COMPLEX SUBUNIT 2"/>
    <property type="match status" value="1"/>
</dbReference>
<evidence type="ECO:0000256" key="3">
    <source>
        <dbReference type="ARBA" id="ARBA00009471"/>
    </source>
</evidence>
<keyword evidence="5" id="KW-0158">Chromosome</keyword>
<name>A0ABP0UXN8_9BRYO</name>
<comment type="similarity">
    <text evidence="3">Belongs to the CND2 (condensin subunit 2) family.</text>
</comment>
<evidence type="ECO:0000256" key="11">
    <source>
        <dbReference type="SAM" id="MobiDB-lite"/>
    </source>
</evidence>
<reference evidence="12" key="1">
    <citation type="submission" date="2024-02" db="EMBL/GenBank/DDBJ databases">
        <authorList>
            <consortium name="ELIXIR-Norway"/>
            <consortium name="Elixir Norway"/>
        </authorList>
    </citation>
    <scope>NUCLEOTIDE SEQUENCE</scope>
</reference>
<keyword evidence="7" id="KW-0132">Cell division</keyword>
<evidence type="ECO:0000256" key="6">
    <source>
        <dbReference type="ARBA" id="ARBA00022490"/>
    </source>
</evidence>
<dbReference type="Proteomes" id="UP001497512">
    <property type="component" value="Chromosome 8"/>
</dbReference>
<keyword evidence="8" id="KW-0498">Mitosis</keyword>
<evidence type="ECO:0000256" key="5">
    <source>
        <dbReference type="ARBA" id="ARBA00022454"/>
    </source>
</evidence>
<evidence type="ECO:0000313" key="13">
    <source>
        <dbReference type="Proteomes" id="UP001497512"/>
    </source>
</evidence>
<evidence type="ECO:0000256" key="4">
    <source>
        <dbReference type="ARBA" id="ARBA00016065"/>
    </source>
</evidence>
<keyword evidence="9" id="KW-0226">DNA condensation</keyword>
<feature type="region of interest" description="Disordered" evidence="11">
    <location>
        <begin position="150"/>
        <end position="174"/>
    </location>
</feature>
<evidence type="ECO:0000256" key="2">
    <source>
        <dbReference type="ARBA" id="ARBA00004496"/>
    </source>
</evidence>
<accession>A0ABP0UXN8</accession>
<gene>
    <name evidence="12" type="ORF">CSSPTR1EN2_LOCUS21340</name>
</gene>
<comment type="subcellular location">
    <subcellularLocation>
        <location evidence="1">Chromosome</location>
    </subcellularLocation>
    <subcellularLocation>
        <location evidence="2">Cytoplasm</location>
    </subcellularLocation>
</comment>
<evidence type="ECO:0000313" key="12">
    <source>
        <dbReference type="EMBL" id="CAK9233146.1"/>
    </source>
</evidence>
<evidence type="ECO:0000256" key="1">
    <source>
        <dbReference type="ARBA" id="ARBA00004286"/>
    </source>
</evidence>